<keyword evidence="2" id="KW-0255">Endonuclease</keyword>
<reference evidence="2" key="1">
    <citation type="submission" date="2022-07" db="EMBL/GenBank/DDBJ databases">
        <title>Parvularcula maris sp. nov., an algicidal bacterium isolated from seawater.</title>
        <authorList>
            <person name="Li F."/>
        </authorList>
    </citation>
    <scope>NUCLEOTIDE SEQUENCE</scope>
    <source>
        <strain evidence="2">BGMRC 0090</strain>
    </source>
</reference>
<dbReference type="Gene3D" id="3.60.10.10">
    <property type="entry name" value="Endonuclease/exonuclease/phosphatase"/>
    <property type="match status" value="1"/>
</dbReference>
<sequence>MLLTAAALLTLALLTGALFSPAQLPELLLSLRPQLAFALLITGGLLILEHRFASGAAAIAVAALALISVGRHYRAAPAPLADPQLTVVHMNLLNRQAVLDRVAGWAKKQQADILVTAENADGTLAAPIGWLELGPEEGCMPNRVRAYVRSTGFTCRALDTNGRKQIILSAEEEVVHIQSVHTVAPFLPAGTARRREDLRFAAQIARPTTVLLGDLNLVPWSKDTRQLSQRGFRRVPTGRQATWACPLPLIGLPIDHVWVRGEVPVSAELGPWLGSDHRPVLVRIGAAASSNRSSEPLHNRMES</sequence>
<dbReference type="InterPro" id="IPR036691">
    <property type="entry name" value="Endo/exonu/phosph_ase_sf"/>
</dbReference>
<keyword evidence="2" id="KW-0540">Nuclease</keyword>
<evidence type="ECO:0000313" key="3">
    <source>
        <dbReference type="Proteomes" id="UP001142610"/>
    </source>
</evidence>
<dbReference type="Proteomes" id="UP001142610">
    <property type="component" value="Unassembled WGS sequence"/>
</dbReference>
<organism evidence="2 3">
    <name type="scientific">Parvularcula maris</name>
    <dbReference type="NCBI Taxonomy" id="2965077"/>
    <lineage>
        <taxon>Bacteria</taxon>
        <taxon>Pseudomonadati</taxon>
        <taxon>Pseudomonadota</taxon>
        <taxon>Alphaproteobacteria</taxon>
        <taxon>Parvularculales</taxon>
        <taxon>Parvularculaceae</taxon>
        <taxon>Parvularcula</taxon>
    </lineage>
</organism>
<feature type="domain" description="Endonuclease/exonuclease/phosphatase" evidence="1">
    <location>
        <begin position="93"/>
        <end position="277"/>
    </location>
</feature>
<keyword evidence="3" id="KW-1185">Reference proteome</keyword>
<dbReference type="EMBL" id="JANIBC010000003">
    <property type="protein sequence ID" value="MCQ8184893.1"/>
    <property type="molecule type" value="Genomic_DNA"/>
</dbReference>
<evidence type="ECO:0000259" key="1">
    <source>
        <dbReference type="Pfam" id="PF03372"/>
    </source>
</evidence>
<dbReference type="AlphaFoldDB" id="A0A9X2RJM5"/>
<comment type="caution">
    <text evidence="2">The sequence shown here is derived from an EMBL/GenBank/DDBJ whole genome shotgun (WGS) entry which is preliminary data.</text>
</comment>
<name>A0A9X2RJM5_9PROT</name>
<gene>
    <name evidence="2" type="ORF">NOG11_05765</name>
</gene>
<proteinExistence type="predicted"/>
<protein>
    <submittedName>
        <fullName evidence="2">Endonuclease/exonuclease/phosphatase family protein</fullName>
    </submittedName>
</protein>
<keyword evidence="2" id="KW-0378">Hydrolase</keyword>
<dbReference type="SUPFAM" id="SSF56219">
    <property type="entry name" value="DNase I-like"/>
    <property type="match status" value="1"/>
</dbReference>
<dbReference type="RefSeq" id="WP_256618756.1">
    <property type="nucleotide sequence ID" value="NZ_JANIBC010000003.1"/>
</dbReference>
<evidence type="ECO:0000313" key="2">
    <source>
        <dbReference type="EMBL" id="MCQ8184893.1"/>
    </source>
</evidence>
<dbReference type="GO" id="GO:0004519">
    <property type="term" value="F:endonuclease activity"/>
    <property type="evidence" value="ECO:0007669"/>
    <property type="project" value="UniProtKB-KW"/>
</dbReference>
<dbReference type="InterPro" id="IPR005135">
    <property type="entry name" value="Endo/exonuclease/phosphatase"/>
</dbReference>
<accession>A0A9X2RJM5</accession>
<dbReference type="Pfam" id="PF03372">
    <property type="entry name" value="Exo_endo_phos"/>
    <property type="match status" value="1"/>
</dbReference>